<gene>
    <name evidence="1" type="ORF">CLAFUR5_10489</name>
</gene>
<dbReference type="KEGG" id="ffu:CLAFUR5_10489"/>
<evidence type="ECO:0000313" key="1">
    <source>
        <dbReference type="EMBL" id="UJO19670.1"/>
    </source>
</evidence>
<name>A0A9Q8PC13_PASFU</name>
<sequence length="222" mass="25084">MTQANSLRIKRDPSTPINDRSRFVRRVAPTSLSVANIDRQPDPQQTEQQYDDHDVAAVSVGVSLLRARMLRPTLPKKPPLTRLVEISNHCSADEKSLTVTKLKRRGDKYKFFQFGKYRVIDISDSPRERTDEKAEMLQQLQSVQLGERSLLAPNQTSEDAGSGFDLGDHEGFDAVFNAKQVLVLAQGHMDAMALRFFETSRGHSSSEWLSRQDRKIEGAMRA</sequence>
<dbReference type="RefSeq" id="XP_047764036.1">
    <property type="nucleotide sequence ID" value="XM_047909637.1"/>
</dbReference>
<dbReference type="AlphaFoldDB" id="A0A9Q8PC13"/>
<accession>A0A9Q8PC13</accession>
<organism evidence="1 2">
    <name type="scientific">Passalora fulva</name>
    <name type="common">Tomato leaf mold</name>
    <name type="synonym">Cladosporium fulvum</name>
    <dbReference type="NCBI Taxonomy" id="5499"/>
    <lineage>
        <taxon>Eukaryota</taxon>
        <taxon>Fungi</taxon>
        <taxon>Dikarya</taxon>
        <taxon>Ascomycota</taxon>
        <taxon>Pezizomycotina</taxon>
        <taxon>Dothideomycetes</taxon>
        <taxon>Dothideomycetidae</taxon>
        <taxon>Mycosphaerellales</taxon>
        <taxon>Mycosphaerellaceae</taxon>
        <taxon>Fulvia</taxon>
    </lineage>
</organism>
<dbReference type="Proteomes" id="UP000756132">
    <property type="component" value="Chromosome 7"/>
</dbReference>
<dbReference type="GeneID" id="71990367"/>
<dbReference type="EMBL" id="CP090169">
    <property type="protein sequence ID" value="UJO19670.1"/>
    <property type="molecule type" value="Genomic_DNA"/>
</dbReference>
<protein>
    <submittedName>
        <fullName evidence="1">Uncharacterized protein</fullName>
    </submittedName>
</protein>
<evidence type="ECO:0000313" key="2">
    <source>
        <dbReference type="Proteomes" id="UP000756132"/>
    </source>
</evidence>
<keyword evidence="2" id="KW-1185">Reference proteome</keyword>
<reference evidence="1" key="1">
    <citation type="submission" date="2021-12" db="EMBL/GenBank/DDBJ databases">
        <authorList>
            <person name="Zaccaron A."/>
            <person name="Stergiopoulos I."/>
        </authorList>
    </citation>
    <scope>NUCLEOTIDE SEQUENCE</scope>
    <source>
        <strain evidence="1">Race5_Kim</strain>
    </source>
</reference>
<reference evidence="1" key="2">
    <citation type="journal article" date="2022" name="Microb. Genom.">
        <title>A chromosome-scale genome assembly of the tomato pathogen Cladosporium fulvum reveals a compartmentalized genome architecture and the presence of a dispensable chromosome.</title>
        <authorList>
            <person name="Zaccaron A.Z."/>
            <person name="Chen L.H."/>
            <person name="Samaras A."/>
            <person name="Stergiopoulos I."/>
        </authorList>
    </citation>
    <scope>NUCLEOTIDE SEQUENCE</scope>
    <source>
        <strain evidence="1">Race5_Kim</strain>
    </source>
</reference>
<proteinExistence type="predicted"/>
<dbReference type="Gene3D" id="1.20.1050.10">
    <property type="match status" value="1"/>
</dbReference>